<dbReference type="GO" id="GO:0043235">
    <property type="term" value="C:receptor complex"/>
    <property type="evidence" value="ECO:0007669"/>
    <property type="project" value="TreeGrafter"/>
</dbReference>
<dbReference type="GO" id="GO:0005509">
    <property type="term" value="F:calcium ion binding"/>
    <property type="evidence" value="ECO:0007669"/>
    <property type="project" value="InterPro"/>
</dbReference>
<dbReference type="CDD" id="cd00054">
    <property type="entry name" value="EGF_CA"/>
    <property type="match status" value="2"/>
</dbReference>
<dbReference type="InterPro" id="IPR051221">
    <property type="entry name" value="LDLR-related"/>
</dbReference>
<dbReference type="InterPro" id="IPR000742">
    <property type="entry name" value="EGF"/>
</dbReference>
<feature type="disulfide bond" evidence="13">
    <location>
        <begin position="232"/>
        <end position="247"/>
    </location>
</feature>
<dbReference type="InterPro" id="IPR000152">
    <property type="entry name" value="EGF-type_Asp/Asn_hydroxyl_site"/>
</dbReference>
<evidence type="ECO:0000256" key="11">
    <source>
        <dbReference type="ARBA" id="ARBA00023180"/>
    </source>
</evidence>
<organism evidence="15">
    <name type="scientific">Cyprideis torosa</name>
    <dbReference type="NCBI Taxonomy" id="163714"/>
    <lineage>
        <taxon>Eukaryota</taxon>
        <taxon>Metazoa</taxon>
        <taxon>Ecdysozoa</taxon>
        <taxon>Arthropoda</taxon>
        <taxon>Crustacea</taxon>
        <taxon>Oligostraca</taxon>
        <taxon>Ostracoda</taxon>
        <taxon>Podocopa</taxon>
        <taxon>Podocopida</taxon>
        <taxon>Cytherocopina</taxon>
        <taxon>Cytheroidea</taxon>
        <taxon>Cytherideidae</taxon>
        <taxon>Cyprideis</taxon>
    </lineage>
</organism>
<evidence type="ECO:0000256" key="7">
    <source>
        <dbReference type="ARBA" id="ARBA00022989"/>
    </source>
</evidence>
<dbReference type="Gene3D" id="2.10.25.10">
    <property type="entry name" value="Laminin"/>
    <property type="match status" value="4"/>
</dbReference>
<feature type="repeat" description="LDL-receptor class B" evidence="14">
    <location>
        <begin position="847"/>
        <end position="889"/>
    </location>
</feature>
<keyword evidence="9 12" id="KW-1015">Disulfide bond</keyword>
<feature type="disulfide bond" evidence="13">
    <location>
        <begin position="347"/>
        <end position="365"/>
    </location>
</feature>
<comment type="caution">
    <text evidence="12">Lacks conserved residue(s) required for the propagation of feature annotation.</text>
</comment>
<evidence type="ECO:0000256" key="4">
    <source>
        <dbReference type="ARBA" id="ARBA00022692"/>
    </source>
</evidence>
<evidence type="ECO:0000256" key="9">
    <source>
        <dbReference type="ARBA" id="ARBA00023157"/>
    </source>
</evidence>
<keyword evidence="2 12" id="KW-0245">EGF-like domain</keyword>
<proteinExistence type="predicted"/>
<feature type="disulfide bond" evidence="13">
    <location>
        <begin position="273"/>
        <end position="288"/>
    </location>
</feature>
<evidence type="ECO:0000256" key="10">
    <source>
        <dbReference type="ARBA" id="ARBA00023170"/>
    </source>
</evidence>
<feature type="disulfide bond" evidence="12">
    <location>
        <begin position="629"/>
        <end position="639"/>
    </location>
</feature>
<dbReference type="PANTHER" id="PTHR22722">
    <property type="entry name" value="LOW-DENSITY LIPOPROTEIN RECEPTOR-RELATED PROTEIN 2-RELATED"/>
    <property type="match status" value="1"/>
</dbReference>
<dbReference type="PROSITE" id="PS01209">
    <property type="entry name" value="LDLRA_1"/>
    <property type="match status" value="5"/>
</dbReference>
<dbReference type="CDD" id="cd00112">
    <property type="entry name" value="LDLa"/>
    <property type="match status" value="8"/>
</dbReference>
<dbReference type="PROSITE" id="PS00010">
    <property type="entry name" value="ASX_HYDROXYL"/>
    <property type="match status" value="2"/>
</dbReference>
<evidence type="ECO:0000256" key="13">
    <source>
        <dbReference type="PROSITE-ProRule" id="PRU00124"/>
    </source>
</evidence>
<feature type="disulfide bond" evidence="12">
    <location>
        <begin position="463"/>
        <end position="473"/>
    </location>
</feature>
<feature type="disulfide bond" evidence="13">
    <location>
        <begin position="382"/>
        <end position="400"/>
    </location>
</feature>
<keyword evidence="10" id="KW-0675">Receptor</keyword>
<dbReference type="InterPro" id="IPR001881">
    <property type="entry name" value="EGF-like_Ca-bd_dom"/>
</dbReference>
<feature type="non-terminal residue" evidence="15">
    <location>
        <position position="995"/>
    </location>
</feature>
<dbReference type="SUPFAM" id="SSF57424">
    <property type="entry name" value="LDL receptor-like module"/>
    <property type="match status" value="8"/>
</dbReference>
<evidence type="ECO:0000256" key="14">
    <source>
        <dbReference type="PROSITE-ProRule" id="PRU00461"/>
    </source>
</evidence>
<dbReference type="PROSITE" id="PS51120">
    <property type="entry name" value="LDLRB"/>
    <property type="match status" value="3"/>
</dbReference>
<evidence type="ECO:0000256" key="3">
    <source>
        <dbReference type="ARBA" id="ARBA00022583"/>
    </source>
</evidence>
<comment type="subcellular location">
    <subcellularLocation>
        <location evidence="1">Membrane</location>
        <topology evidence="1">Single-pass type I membrane protein</topology>
    </subcellularLocation>
</comment>
<reference evidence="15" key="1">
    <citation type="submission" date="2020-11" db="EMBL/GenBank/DDBJ databases">
        <authorList>
            <person name="Tran Van P."/>
        </authorList>
    </citation>
    <scope>NUCLEOTIDE SEQUENCE</scope>
</reference>
<feature type="disulfide bond" evidence="13">
    <location>
        <begin position="548"/>
        <end position="566"/>
    </location>
</feature>
<evidence type="ECO:0000313" key="15">
    <source>
        <dbReference type="EMBL" id="CAD7229515.1"/>
    </source>
</evidence>
<evidence type="ECO:0000256" key="8">
    <source>
        <dbReference type="ARBA" id="ARBA00023136"/>
    </source>
</evidence>
<feature type="disulfide bond" evidence="13">
    <location>
        <begin position="359"/>
        <end position="374"/>
    </location>
</feature>
<feature type="repeat" description="LDL-receptor class B" evidence="14">
    <location>
        <begin position="760"/>
        <end position="802"/>
    </location>
</feature>
<keyword evidence="4" id="KW-0812">Transmembrane</keyword>
<dbReference type="Gene3D" id="4.10.400.10">
    <property type="entry name" value="Low-density Lipoprotein Receptor"/>
    <property type="match status" value="8"/>
</dbReference>
<dbReference type="Pfam" id="PF07645">
    <property type="entry name" value="EGF_CA"/>
    <property type="match status" value="2"/>
</dbReference>
<dbReference type="PANTHER" id="PTHR22722:SF14">
    <property type="entry name" value="MEGALIN, ISOFORM A"/>
    <property type="match status" value="1"/>
</dbReference>
<feature type="disulfide bond" evidence="13">
    <location>
        <begin position="340"/>
        <end position="352"/>
    </location>
</feature>
<dbReference type="SMART" id="SM00192">
    <property type="entry name" value="LDLa"/>
    <property type="match status" value="8"/>
</dbReference>
<dbReference type="SUPFAM" id="SSF63825">
    <property type="entry name" value="YWTD domain"/>
    <property type="match status" value="1"/>
</dbReference>
<dbReference type="Pfam" id="PF00008">
    <property type="entry name" value="EGF"/>
    <property type="match status" value="2"/>
</dbReference>
<feature type="disulfide bond" evidence="13">
    <location>
        <begin position="193"/>
        <end position="208"/>
    </location>
</feature>
<dbReference type="FunFam" id="2.120.10.30:FF:000241">
    <property type="entry name" value="Low-density lipoprotein receptor-related protein 6"/>
    <property type="match status" value="1"/>
</dbReference>
<name>A0A7R8ZLZ1_9CRUS</name>
<dbReference type="PROSITE" id="PS50026">
    <property type="entry name" value="EGF_3"/>
    <property type="match status" value="2"/>
</dbReference>
<accession>A0A7R8ZLZ1</accession>
<dbReference type="InterPro" id="IPR002172">
    <property type="entry name" value="LDrepeatLR_classA_rpt"/>
</dbReference>
<dbReference type="SUPFAM" id="SSF57196">
    <property type="entry name" value="EGF/Laminin"/>
    <property type="match status" value="5"/>
</dbReference>
<keyword evidence="8" id="KW-0472">Membrane</keyword>
<keyword evidence="6" id="KW-0677">Repeat</keyword>
<dbReference type="InterPro" id="IPR023415">
    <property type="entry name" value="LDLR_class-A_CS"/>
</dbReference>
<sequence>MPKLYAPPTSSSALMGKDVSQCPGNVMVALIVPIKVTRILCCAGSVVELLLVETWACIMAKPSRHFDCSDDSARGVAEVRSYSPRRRVNVVCLSGIIRCISVYDFRLDDVDQDTLTWLKLTDSIQESCNATSGFLCDTGLTCISQRFLCDGFRDCPDGSDELDHRCQGKRCKEGQFQCLDGTGQECLPEKWVCDGHSDCLDGSDELNCNRTCQEDEFTCSKDGSCISSFLRCDGDPDCRDGSDELGCPSRTCDPQSQFTCVSGDQCISSAWRCDGDRDCSDGSDEVDCPRKPSTETVCKPQEWLCANKLDCVHKSWVCDGDRDCPDGSDESEERCPVKECRPDQFKCTTGECIPEHLVCSGVAECSDARPESSCDPIHEFRCTDGSCIRMDLACNGVSDCPTGEDEPGAAVCGVNECLLKKRNGVLGPCSHGCLDLKVGFLCTCPPGYATDSEGTTCVDIDECSTQGSCSQVCINTPGSFRCECLPGYAADHKDPTRCKASTDQLPILMLANRHDVRTIEVPSDMMEHESANCTRPESSCDPIHEFRCTDGSCIRMDLACNGASDCPTGEDEPGAAVCGVNECLVKKRNGVLGPCSHGCLDLKVGFLCTCPPGYATDSEGTTCVDIDECSTQGSCSQVCINTPGSFRCECLPGYAADHKDPTRCKASTDQLPILMLANRHDVRTIEVPSDMMEREDMKVLVHDTKDATALDFHVEKQLVFWSDVFSRRIYRTSLTSEDAATVLFSEDVSSDSLAVDWLHDHIYWTDSRKNSILVSDLKGEGRVTLISEDLGEPRAIALDPVQRFIFWTDVGSNPRLERSALDGSDRRVLISSDIRWPNGITLDLLSRRVYWVDAKMNLIASCDYDGANRKTVLYSPENLHKAFSVTLFEDRIFWTEWANNSVHSANKFDGSDYRLITASHKHSQPRAISIYHDLRQPTDSAASHACAGKDHGCEHLCLPPALGHRSSPSTCFCGDGYALNNDGKTCRPNSEFTIL</sequence>
<dbReference type="Pfam" id="PF00058">
    <property type="entry name" value="Ldl_recept_b"/>
    <property type="match status" value="3"/>
</dbReference>
<evidence type="ECO:0000256" key="12">
    <source>
        <dbReference type="PROSITE-ProRule" id="PRU00076"/>
    </source>
</evidence>
<keyword evidence="5" id="KW-0732">Signal</keyword>
<keyword evidence="7" id="KW-1133">Transmembrane helix</keyword>
<keyword evidence="3" id="KW-0254">Endocytosis</keyword>
<dbReference type="InterPro" id="IPR018097">
    <property type="entry name" value="EGF_Ca-bd_CS"/>
</dbReference>
<evidence type="ECO:0000256" key="6">
    <source>
        <dbReference type="ARBA" id="ARBA00022737"/>
    </source>
</evidence>
<dbReference type="InterPro" id="IPR036055">
    <property type="entry name" value="LDL_receptor-like_sf"/>
</dbReference>
<dbReference type="PRINTS" id="PR00261">
    <property type="entry name" value="LDLRECEPTOR"/>
</dbReference>
<dbReference type="Gene3D" id="2.120.10.30">
    <property type="entry name" value="TolB, C-terminal domain"/>
    <property type="match status" value="1"/>
</dbReference>
<dbReference type="SMART" id="SM00179">
    <property type="entry name" value="EGF_CA"/>
    <property type="match status" value="4"/>
</dbReference>
<feature type="repeat" description="LDL-receptor class B" evidence="14">
    <location>
        <begin position="803"/>
        <end position="846"/>
    </location>
</feature>
<dbReference type="PROSITE" id="PS01187">
    <property type="entry name" value="EGF_CA"/>
    <property type="match status" value="2"/>
</dbReference>
<keyword evidence="11" id="KW-0325">Glycoprotein</keyword>
<dbReference type="SMART" id="SM00181">
    <property type="entry name" value="EGF"/>
    <property type="match status" value="6"/>
</dbReference>
<dbReference type="InterPro" id="IPR049883">
    <property type="entry name" value="NOTCH1_EGF-like"/>
</dbReference>
<dbReference type="InterPro" id="IPR000033">
    <property type="entry name" value="LDLR_classB_rpt"/>
</dbReference>
<dbReference type="GO" id="GO:0042562">
    <property type="term" value="F:hormone binding"/>
    <property type="evidence" value="ECO:0007669"/>
    <property type="project" value="TreeGrafter"/>
</dbReference>
<evidence type="ECO:0000256" key="2">
    <source>
        <dbReference type="ARBA" id="ARBA00022536"/>
    </source>
</evidence>
<dbReference type="InterPro" id="IPR011042">
    <property type="entry name" value="6-blade_b-propeller_TolB-like"/>
</dbReference>
<dbReference type="Pfam" id="PF00057">
    <property type="entry name" value="Ldl_recept_a"/>
    <property type="match status" value="7"/>
</dbReference>
<dbReference type="OrthoDB" id="664115at2759"/>
<dbReference type="GO" id="GO:0006898">
    <property type="term" value="P:receptor-mediated endocytosis"/>
    <property type="evidence" value="ECO:0007669"/>
    <property type="project" value="TreeGrafter"/>
</dbReference>
<evidence type="ECO:0000256" key="5">
    <source>
        <dbReference type="ARBA" id="ARBA00022729"/>
    </source>
</evidence>
<dbReference type="EMBL" id="OB662111">
    <property type="protein sequence ID" value="CAD7229515.1"/>
    <property type="molecule type" value="Genomic_DNA"/>
</dbReference>
<dbReference type="SMART" id="SM00135">
    <property type="entry name" value="LY"/>
    <property type="match status" value="5"/>
</dbReference>
<gene>
    <name evidence="15" type="ORF">CTOB1V02_LOCUS7384</name>
</gene>
<dbReference type="AlphaFoldDB" id="A0A7R8ZLZ1"/>
<dbReference type="PROSITE" id="PS50068">
    <property type="entry name" value="LDLRA_2"/>
    <property type="match status" value="8"/>
</dbReference>
<dbReference type="GO" id="GO:0016324">
    <property type="term" value="C:apical plasma membrane"/>
    <property type="evidence" value="ECO:0007669"/>
    <property type="project" value="TreeGrafter"/>
</dbReference>
<protein>
    <submittedName>
        <fullName evidence="15">Uncharacterized protein</fullName>
    </submittedName>
</protein>
<evidence type="ECO:0000256" key="1">
    <source>
        <dbReference type="ARBA" id="ARBA00004479"/>
    </source>
</evidence>
<dbReference type="FunFam" id="2.10.25.10:FF:000009">
    <property type="entry name" value="Low-density lipoprotein receptor isoform 1"/>
    <property type="match status" value="2"/>
</dbReference>